<feature type="transmembrane region" description="Helical" evidence="1">
    <location>
        <begin position="191"/>
        <end position="215"/>
    </location>
</feature>
<evidence type="ECO:0000313" key="3">
    <source>
        <dbReference type="Proteomes" id="UP000708208"/>
    </source>
</evidence>
<keyword evidence="1" id="KW-0472">Membrane</keyword>
<dbReference type="EMBL" id="CAJVCH010144452">
    <property type="protein sequence ID" value="CAG7727154.1"/>
    <property type="molecule type" value="Genomic_DNA"/>
</dbReference>
<dbReference type="AlphaFoldDB" id="A0A8J2JXF9"/>
<feature type="transmembrane region" description="Helical" evidence="1">
    <location>
        <begin position="290"/>
        <end position="313"/>
    </location>
</feature>
<evidence type="ECO:0000313" key="2">
    <source>
        <dbReference type="EMBL" id="CAG7727154.1"/>
    </source>
</evidence>
<protein>
    <submittedName>
        <fullName evidence="2">Uncharacterized protein</fullName>
    </submittedName>
</protein>
<keyword evidence="3" id="KW-1185">Reference proteome</keyword>
<proteinExistence type="predicted"/>
<organism evidence="2 3">
    <name type="scientific">Allacma fusca</name>
    <dbReference type="NCBI Taxonomy" id="39272"/>
    <lineage>
        <taxon>Eukaryota</taxon>
        <taxon>Metazoa</taxon>
        <taxon>Ecdysozoa</taxon>
        <taxon>Arthropoda</taxon>
        <taxon>Hexapoda</taxon>
        <taxon>Collembola</taxon>
        <taxon>Symphypleona</taxon>
        <taxon>Sminthuridae</taxon>
        <taxon>Allacma</taxon>
    </lineage>
</organism>
<feature type="transmembrane region" description="Helical" evidence="1">
    <location>
        <begin position="47"/>
        <end position="66"/>
    </location>
</feature>
<name>A0A8J2JXF9_9HEXA</name>
<keyword evidence="1" id="KW-0812">Transmembrane</keyword>
<feature type="transmembrane region" description="Helical" evidence="1">
    <location>
        <begin position="235"/>
        <end position="259"/>
    </location>
</feature>
<dbReference type="Proteomes" id="UP000708208">
    <property type="component" value="Unassembled WGS sequence"/>
</dbReference>
<feature type="transmembrane region" description="Helical" evidence="1">
    <location>
        <begin position="78"/>
        <end position="95"/>
    </location>
</feature>
<gene>
    <name evidence="2" type="ORF">AFUS01_LOCUS16011</name>
</gene>
<evidence type="ECO:0000256" key="1">
    <source>
        <dbReference type="SAM" id="Phobius"/>
    </source>
</evidence>
<reference evidence="2" key="1">
    <citation type="submission" date="2021-06" db="EMBL/GenBank/DDBJ databases">
        <authorList>
            <person name="Hodson N. C."/>
            <person name="Mongue J. A."/>
            <person name="Jaron S. K."/>
        </authorList>
    </citation>
    <scope>NUCLEOTIDE SEQUENCE</scope>
</reference>
<accession>A0A8J2JXF9</accession>
<feature type="transmembrane region" description="Helical" evidence="1">
    <location>
        <begin position="333"/>
        <end position="356"/>
    </location>
</feature>
<keyword evidence="1" id="KW-1133">Transmembrane helix</keyword>
<sequence>MISGPATTVLQYGIFYMSIGGNFPFMVDFNCCQIKVLWKNSHPYRSIWFYSFLDFLQLCLHARTFLFDFSHDSPFENVYDFGGVAGFGLALIFKLNTIFKGKSLLTLINAVGQLDCAISGTSETGKFEMAVGEIIVKTGKTSNKIAGQQARNYWSTVQNVKPKGRVKMAYTDVLNLVNALKLIRSTDDFPMISSAFLLSAGGTLIPIGVTMMFFLGANTPRYVYGWLPLSSKSPSLLLIFTCFQFYHIFMSWNHVLFYMQMAYLAPQLLLRWLAELKNSCRSWKCIRRRYIWIAIFVGRLNDCFGKIFFSHAFGMAPLHIANNYMIVRYLGKISWISYIVFPAISCGCTFVAYTLYPVAGEITRQSIKLLKSQAYNTQRTKMDRQEFQSVPSLHFDADGFFRFSKTATSKYLSYVVKTTSKVLFIK</sequence>
<comment type="caution">
    <text evidence="2">The sequence shown here is derived from an EMBL/GenBank/DDBJ whole genome shotgun (WGS) entry which is preliminary data.</text>
</comment>